<comment type="caution">
    <text evidence="7">The sequence shown here is derived from an EMBL/GenBank/DDBJ whole genome shotgun (WGS) entry which is preliminary data.</text>
</comment>
<feature type="non-terminal residue" evidence="7">
    <location>
        <position position="585"/>
    </location>
</feature>
<dbReference type="PANTHER" id="PTHR10037">
    <property type="entry name" value="VOLTAGE-GATED CATION CHANNEL CALCIUM AND SODIUM"/>
    <property type="match status" value="1"/>
</dbReference>
<dbReference type="InterPro" id="IPR011992">
    <property type="entry name" value="EF-hand-dom_pair"/>
</dbReference>
<reference evidence="7" key="1">
    <citation type="submission" date="2021-02" db="EMBL/GenBank/DDBJ databases">
        <authorList>
            <person name="Dougan E. K."/>
            <person name="Rhodes N."/>
            <person name="Thang M."/>
            <person name="Chan C."/>
        </authorList>
    </citation>
    <scope>NUCLEOTIDE SEQUENCE</scope>
</reference>
<keyword evidence="2 5" id="KW-0812">Transmembrane</keyword>
<evidence type="ECO:0000256" key="5">
    <source>
        <dbReference type="SAM" id="Phobius"/>
    </source>
</evidence>
<evidence type="ECO:0000313" key="7">
    <source>
        <dbReference type="EMBL" id="CAE7718030.1"/>
    </source>
</evidence>
<evidence type="ECO:0000256" key="4">
    <source>
        <dbReference type="ARBA" id="ARBA00023136"/>
    </source>
</evidence>
<dbReference type="AlphaFoldDB" id="A0A812XAY9"/>
<sequence length="585" mass="65606">DDDRATPPAISPSCCHLSYLMDERLLLQLDEHEAKLGKVLAQQESMLQSAILESFDQMRHDLKAVQRLHPEPAPESLSELNLLSQLNGTWQPHASGDDPPAMSPVPSLPSEHPISQSMVVTFPPEVDSPGSVSSGHEVDAANVFRNVTDLTLATEHEQNCISLRWIRLLDYIAAALVVLHTIALIFELELEGRAAHVDMTSSGPLSTDNLRPYFRAVDGTFDVLFICELLCRVAVERGSFRHSFANLFDSLLCMFAAFDLFYVLLQEADRSNLGTVQRNILRAISSLRALRLLRVLRLCNGLQVLLKACQSFASSLCWSMVLLLIFIIVGALVIGNILQDFIQDQSANLEDRQWIWHHYGTAYRSWLTLYEVTFAGSWPTRTRPVLDKVSQGFAIFFVLYTTVIAFALIRIITAIFLKDTLDAANNDAELQIMENMARRERFVRHLQGIFRAIDDTGDGMITQKRLEKVLSNPKVRAYFQTLDLDITESTALFHLLDDGDGEVTLHEFISGILRCKGHARAIDQVALHTDIRMLDKKVSRLGEVLLSSSPSGRKSDVVSARHLRDSHAELLCMFRTKSASNDLIL</sequence>
<dbReference type="Proteomes" id="UP000601435">
    <property type="component" value="Unassembled WGS sequence"/>
</dbReference>
<dbReference type="OrthoDB" id="428218at2759"/>
<feature type="transmembrane region" description="Helical" evidence="5">
    <location>
        <begin position="393"/>
        <end position="417"/>
    </location>
</feature>
<keyword evidence="8" id="KW-1185">Reference proteome</keyword>
<dbReference type="PANTHER" id="PTHR10037:SF62">
    <property type="entry name" value="SODIUM CHANNEL PROTEIN 60E"/>
    <property type="match status" value="1"/>
</dbReference>
<dbReference type="EMBL" id="CAJNJA010036252">
    <property type="protein sequence ID" value="CAE7718030.1"/>
    <property type="molecule type" value="Genomic_DNA"/>
</dbReference>
<dbReference type="SUPFAM" id="SSF47473">
    <property type="entry name" value="EF-hand"/>
    <property type="match status" value="1"/>
</dbReference>
<dbReference type="Gene3D" id="1.20.120.350">
    <property type="entry name" value="Voltage-gated potassium channels. Chain C"/>
    <property type="match status" value="1"/>
</dbReference>
<keyword evidence="4 5" id="KW-0472">Membrane</keyword>
<dbReference type="InterPro" id="IPR043203">
    <property type="entry name" value="VGCC_Ca_Na"/>
</dbReference>
<organism evidence="7 8">
    <name type="scientific">Symbiodinium necroappetens</name>
    <dbReference type="NCBI Taxonomy" id="1628268"/>
    <lineage>
        <taxon>Eukaryota</taxon>
        <taxon>Sar</taxon>
        <taxon>Alveolata</taxon>
        <taxon>Dinophyceae</taxon>
        <taxon>Suessiales</taxon>
        <taxon>Symbiodiniaceae</taxon>
        <taxon>Symbiodinium</taxon>
    </lineage>
</organism>
<dbReference type="Gene3D" id="1.10.238.10">
    <property type="entry name" value="EF-hand"/>
    <property type="match status" value="1"/>
</dbReference>
<keyword evidence="3 5" id="KW-1133">Transmembrane helix</keyword>
<gene>
    <name evidence="7" type="primary">Cacna1i</name>
    <name evidence="7" type="ORF">SNEC2469_LOCUS20697</name>
</gene>
<dbReference type="InterPro" id="IPR005821">
    <property type="entry name" value="Ion_trans_dom"/>
</dbReference>
<dbReference type="Gene3D" id="1.10.287.70">
    <property type="match status" value="1"/>
</dbReference>
<accession>A0A812XAY9</accession>
<name>A0A812XAY9_9DINO</name>
<protein>
    <submittedName>
        <fullName evidence="7">Cacna1i protein</fullName>
    </submittedName>
</protein>
<dbReference type="GO" id="GO:0001518">
    <property type="term" value="C:voltage-gated sodium channel complex"/>
    <property type="evidence" value="ECO:0007669"/>
    <property type="project" value="TreeGrafter"/>
</dbReference>
<dbReference type="GO" id="GO:0005248">
    <property type="term" value="F:voltage-gated sodium channel activity"/>
    <property type="evidence" value="ECO:0007669"/>
    <property type="project" value="TreeGrafter"/>
</dbReference>
<dbReference type="SUPFAM" id="SSF81324">
    <property type="entry name" value="Voltage-gated potassium channels"/>
    <property type="match status" value="1"/>
</dbReference>
<comment type="subcellular location">
    <subcellularLocation>
        <location evidence="1">Membrane</location>
        <topology evidence="1">Multi-pass membrane protein</topology>
    </subcellularLocation>
</comment>
<evidence type="ECO:0000256" key="2">
    <source>
        <dbReference type="ARBA" id="ARBA00022692"/>
    </source>
</evidence>
<evidence type="ECO:0000259" key="6">
    <source>
        <dbReference type="Pfam" id="PF00520"/>
    </source>
</evidence>
<evidence type="ECO:0000256" key="1">
    <source>
        <dbReference type="ARBA" id="ARBA00004141"/>
    </source>
</evidence>
<dbReference type="InterPro" id="IPR027359">
    <property type="entry name" value="Volt_channel_dom_sf"/>
</dbReference>
<dbReference type="Pfam" id="PF00520">
    <property type="entry name" value="Ion_trans"/>
    <property type="match status" value="1"/>
</dbReference>
<evidence type="ECO:0000313" key="8">
    <source>
        <dbReference type="Proteomes" id="UP000601435"/>
    </source>
</evidence>
<evidence type="ECO:0000256" key="3">
    <source>
        <dbReference type="ARBA" id="ARBA00022989"/>
    </source>
</evidence>
<proteinExistence type="predicted"/>
<feature type="domain" description="Ion transport" evidence="6">
    <location>
        <begin position="169"/>
        <end position="417"/>
    </location>
</feature>
<feature type="transmembrane region" description="Helical" evidence="5">
    <location>
        <begin position="312"/>
        <end position="338"/>
    </location>
</feature>